<sequence length="315" mass="33784">MSTEPPIEVVVDHRERVAEGVVALTLRAADGGPLPAWSPGAHIDLLLGEDLVRQYSLCGDPADTSAWRVAVLREPDGRGGSAHVHDHLVPGTKLEVRGPRNNFPLVPSPRYLFVAGGIGITPILPMVRAAQAAGADWRLVYGGRRRATMAFLDELAALAAPAGERVDVRPQDETGLLDLDGLLRDLPDGTPVYCCGPEPLLAAVEERCAPDVLHVERFVPRAVEGPDEEFEVELAVTGTTLTVPAGRSILETVEAAGVQVLSSCREGTCGTCETGVLDGVPDHRDSILSEEERRTCEFMMICVSRARSPRLVLDL</sequence>
<dbReference type="Pfam" id="PF00111">
    <property type="entry name" value="Fer2"/>
    <property type="match status" value="1"/>
</dbReference>
<dbReference type="InterPro" id="IPR001041">
    <property type="entry name" value="2Fe-2S_ferredoxin-type"/>
</dbReference>
<evidence type="ECO:0000259" key="9">
    <source>
        <dbReference type="PROSITE" id="PS51384"/>
    </source>
</evidence>
<organism evidence="10 11">
    <name type="scientific">Thermomonospora cellulosilytica</name>
    <dbReference type="NCBI Taxonomy" id="1411118"/>
    <lineage>
        <taxon>Bacteria</taxon>
        <taxon>Bacillati</taxon>
        <taxon>Actinomycetota</taxon>
        <taxon>Actinomycetes</taxon>
        <taxon>Streptosporangiales</taxon>
        <taxon>Thermomonosporaceae</taxon>
        <taxon>Thermomonospora</taxon>
    </lineage>
</organism>
<keyword evidence="5" id="KW-0560">Oxidoreductase</keyword>
<evidence type="ECO:0000256" key="1">
    <source>
        <dbReference type="ARBA" id="ARBA00001974"/>
    </source>
</evidence>
<evidence type="ECO:0000256" key="6">
    <source>
        <dbReference type="ARBA" id="ARBA00023004"/>
    </source>
</evidence>
<keyword evidence="7" id="KW-0411">Iron-sulfur</keyword>
<dbReference type="Gene3D" id="2.40.30.10">
    <property type="entry name" value="Translation factors"/>
    <property type="match status" value="1"/>
</dbReference>
<dbReference type="GO" id="GO:0046872">
    <property type="term" value="F:metal ion binding"/>
    <property type="evidence" value="ECO:0007669"/>
    <property type="project" value="UniProtKB-KW"/>
</dbReference>
<comment type="caution">
    <text evidence="10">The sequence shown here is derived from an EMBL/GenBank/DDBJ whole genome shotgun (WGS) entry which is preliminary data.</text>
</comment>
<dbReference type="PANTHER" id="PTHR47354:SF1">
    <property type="entry name" value="CARNITINE MONOOXYGENASE REDUCTASE SUBUNIT"/>
    <property type="match status" value="1"/>
</dbReference>
<keyword evidence="4" id="KW-0479">Metal-binding</keyword>
<dbReference type="SUPFAM" id="SSF63380">
    <property type="entry name" value="Riboflavin synthase domain-like"/>
    <property type="match status" value="1"/>
</dbReference>
<dbReference type="Pfam" id="PF00175">
    <property type="entry name" value="NAD_binding_1"/>
    <property type="match status" value="1"/>
</dbReference>
<dbReference type="InterPro" id="IPR050415">
    <property type="entry name" value="MRET"/>
</dbReference>
<keyword evidence="2" id="KW-0285">Flavoprotein</keyword>
<dbReference type="SUPFAM" id="SSF52343">
    <property type="entry name" value="Ferredoxin reductase-like, C-terminal NADP-linked domain"/>
    <property type="match status" value="1"/>
</dbReference>
<proteinExistence type="predicted"/>
<keyword evidence="11" id="KW-1185">Reference proteome</keyword>
<feature type="domain" description="FAD-binding FR-type" evidence="9">
    <location>
        <begin position="4"/>
        <end position="106"/>
    </location>
</feature>
<dbReference type="Proteomes" id="UP000539313">
    <property type="component" value="Unassembled WGS sequence"/>
</dbReference>
<dbReference type="RefSeq" id="WP_182707733.1">
    <property type="nucleotide sequence ID" value="NZ_JACJII010000001.1"/>
</dbReference>
<feature type="domain" description="2Fe-2S ferredoxin-type" evidence="8">
    <location>
        <begin position="230"/>
        <end position="315"/>
    </location>
</feature>
<dbReference type="AlphaFoldDB" id="A0A7W3N3U8"/>
<evidence type="ECO:0000256" key="7">
    <source>
        <dbReference type="ARBA" id="ARBA00023014"/>
    </source>
</evidence>
<evidence type="ECO:0000256" key="5">
    <source>
        <dbReference type="ARBA" id="ARBA00023002"/>
    </source>
</evidence>
<evidence type="ECO:0000313" key="11">
    <source>
        <dbReference type="Proteomes" id="UP000539313"/>
    </source>
</evidence>
<keyword evidence="6" id="KW-0408">Iron</keyword>
<dbReference type="Gene3D" id="3.10.20.30">
    <property type="match status" value="1"/>
</dbReference>
<dbReference type="InterPro" id="IPR036010">
    <property type="entry name" value="2Fe-2S_ferredoxin-like_sf"/>
</dbReference>
<dbReference type="CDD" id="cd06185">
    <property type="entry name" value="PDR_like"/>
    <property type="match status" value="1"/>
</dbReference>
<dbReference type="InterPro" id="IPR017938">
    <property type="entry name" value="Riboflavin_synthase-like_b-brl"/>
</dbReference>
<evidence type="ECO:0000256" key="4">
    <source>
        <dbReference type="ARBA" id="ARBA00022723"/>
    </source>
</evidence>
<protein>
    <submittedName>
        <fullName evidence="10">Ferredoxin-NADP reductase</fullName>
    </submittedName>
</protein>
<dbReference type="InterPro" id="IPR012675">
    <property type="entry name" value="Beta-grasp_dom_sf"/>
</dbReference>
<dbReference type="PROSITE" id="PS00197">
    <property type="entry name" value="2FE2S_FER_1"/>
    <property type="match status" value="1"/>
</dbReference>
<evidence type="ECO:0000259" key="8">
    <source>
        <dbReference type="PROSITE" id="PS51085"/>
    </source>
</evidence>
<dbReference type="EMBL" id="JACJII010000001">
    <property type="protein sequence ID" value="MBA9007024.1"/>
    <property type="molecule type" value="Genomic_DNA"/>
</dbReference>
<dbReference type="InterPro" id="IPR017927">
    <property type="entry name" value="FAD-bd_FR_type"/>
</dbReference>
<dbReference type="PANTHER" id="PTHR47354">
    <property type="entry name" value="NADH OXIDOREDUCTASE HCR"/>
    <property type="match status" value="1"/>
</dbReference>
<dbReference type="PRINTS" id="PR00409">
    <property type="entry name" value="PHDIOXRDTASE"/>
</dbReference>
<dbReference type="GO" id="GO:0016491">
    <property type="term" value="F:oxidoreductase activity"/>
    <property type="evidence" value="ECO:0007669"/>
    <property type="project" value="UniProtKB-KW"/>
</dbReference>
<name>A0A7W3N3U8_9ACTN</name>
<reference evidence="10 11" key="1">
    <citation type="submission" date="2020-08" db="EMBL/GenBank/DDBJ databases">
        <title>Sequencing the genomes of 1000 actinobacteria strains.</title>
        <authorList>
            <person name="Klenk H.-P."/>
        </authorList>
    </citation>
    <scope>NUCLEOTIDE SEQUENCE [LARGE SCALE GENOMIC DNA]</scope>
    <source>
        <strain evidence="10 11">DSM 45823</strain>
    </source>
</reference>
<dbReference type="InterPro" id="IPR039261">
    <property type="entry name" value="FNR_nucleotide-bd"/>
</dbReference>
<evidence type="ECO:0000256" key="3">
    <source>
        <dbReference type="ARBA" id="ARBA00022714"/>
    </source>
</evidence>
<dbReference type="InterPro" id="IPR001433">
    <property type="entry name" value="OxRdtase_FAD/NAD-bd"/>
</dbReference>
<dbReference type="Gene3D" id="3.40.50.80">
    <property type="entry name" value="Nucleotide-binding domain of ferredoxin-NADP reductase (FNR) module"/>
    <property type="match status" value="1"/>
</dbReference>
<dbReference type="InterPro" id="IPR006058">
    <property type="entry name" value="2Fe2S_fd_BS"/>
</dbReference>
<accession>A0A7W3N3U8</accession>
<evidence type="ECO:0000256" key="2">
    <source>
        <dbReference type="ARBA" id="ARBA00022630"/>
    </source>
</evidence>
<dbReference type="CDD" id="cd00207">
    <property type="entry name" value="fer2"/>
    <property type="match status" value="1"/>
</dbReference>
<dbReference type="PROSITE" id="PS51384">
    <property type="entry name" value="FAD_FR"/>
    <property type="match status" value="1"/>
</dbReference>
<dbReference type="PROSITE" id="PS51085">
    <property type="entry name" value="2FE2S_FER_2"/>
    <property type="match status" value="1"/>
</dbReference>
<dbReference type="SUPFAM" id="SSF54292">
    <property type="entry name" value="2Fe-2S ferredoxin-like"/>
    <property type="match status" value="1"/>
</dbReference>
<gene>
    <name evidence="10" type="ORF">HNR21_005906</name>
</gene>
<keyword evidence="3" id="KW-0001">2Fe-2S</keyword>
<dbReference type="GO" id="GO:0051537">
    <property type="term" value="F:2 iron, 2 sulfur cluster binding"/>
    <property type="evidence" value="ECO:0007669"/>
    <property type="project" value="UniProtKB-KW"/>
</dbReference>
<comment type="cofactor">
    <cofactor evidence="1">
        <name>FAD</name>
        <dbReference type="ChEBI" id="CHEBI:57692"/>
    </cofactor>
</comment>
<evidence type="ECO:0000313" key="10">
    <source>
        <dbReference type="EMBL" id="MBA9007024.1"/>
    </source>
</evidence>